<accession>A0A1Y0IBB5</accession>
<evidence type="ECO:0000256" key="6">
    <source>
        <dbReference type="ARBA" id="ARBA00022833"/>
    </source>
</evidence>
<feature type="binding site" evidence="10">
    <location>
        <position position="390"/>
    </location>
    <ligand>
        <name>Zn(2+)</name>
        <dbReference type="ChEBI" id="CHEBI:29105"/>
    </ligand>
</feature>
<name>A0A1Y0IBB5_9GAMM</name>
<gene>
    <name evidence="10" type="primary">ligA</name>
    <name evidence="12" type="ORF">OLMES_3421</name>
</gene>
<keyword evidence="6 10" id="KW-0862">Zinc</keyword>
<keyword evidence="3 10" id="KW-0235">DNA replication</keyword>
<dbReference type="InterPro" id="IPR013840">
    <property type="entry name" value="DNAligase_N"/>
</dbReference>
<dbReference type="GO" id="GO:0046872">
    <property type="term" value="F:metal ion binding"/>
    <property type="evidence" value="ECO:0007669"/>
    <property type="project" value="UniProtKB-KW"/>
</dbReference>
<dbReference type="InterPro" id="IPR013839">
    <property type="entry name" value="DNAligase_adenylation"/>
</dbReference>
<dbReference type="SUPFAM" id="SSF52113">
    <property type="entry name" value="BRCT domain"/>
    <property type="match status" value="1"/>
</dbReference>
<dbReference type="PIRSF" id="PIRSF001604">
    <property type="entry name" value="LigA"/>
    <property type="match status" value="1"/>
</dbReference>
<dbReference type="Gene3D" id="3.40.50.10190">
    <property type="entry name" value="BRCT domain"/>
    <property type="match status" value="1"/>
</dbReference>
<feature type="domain" description="BRCT" evidence="11">
    <location>
        <begin position="570"/>
        <end position="649"/>
    </location>
</feature>
<dbReference type="GO" id="GO:0006281">
    <property type="term" value="P:DNA repair"/>
    <property type="evidence" value="ECO:0007669"/>
    <property type="project" value="UniProtKB-KW"/>
</dbReference>
<dbReference type="Pfam" id="PF01653">
    <property type="entry name" value="DNA_ligase_aden"/>
    <property type="match status" value="1"/>
</dbReference>
<proteinExistence type="inferred from homology"/>
<dbReference type="Pfam" id="PF00533">
    <property type="entry name" value="BRCT"/>
    <property type="match status" value="1"/>
</dbReference>
<dbReference type="InterPro" id="IPR012340">
    <property type="entry name" value="NA-bd_OB-fold"/>
</dbReference>
<dbReference type="SMART" id="SM00532">
    <property type="entry name" value="LIGANc"/>
    <property type="match status" value="1"/>
</dbReference>
<dbReference type="SUPFAM" id="SSF47781">
    <property type="entry name" value="RuvA domain 2-like"/>
    <property type="match status" value="1"/>
</dbReference>
<organism evidence="12 13">
    <name type="scientific">Oleiphilus messinensis</name>
    <dbReference type="NCBI Taxonomy" id="141451"/>
    <lineage>
        <taxon>Bacteria</taxon>
        <taxon>Pseudomonadati</taxon>
        <taxon>Pseudomonadota</taxon>
        <taxon>Gammaproteobacteria</taxon>
        <taxon>Oceanospirillales</taxon>
        <taxon>Oleiphilaceae</taxon>
        <taxon>Oleiphilus</taxon>
    </lineage>
</organism>
<protein>
    <recommendedName>
        <fullName evidence="10">DNA ligase</fullName>
        <ecNumber evidence="10">6.5.1.2</ecNumber>
    </recommendedName>
    <alternativeName>
        <fullName evidence="10">Polydeoxyribonucleotide synthase [NAD(+)]</fullName>
    </alternativeName>
</protein>
<dbReference type="AlphaFoldDB" id="A0A1Y0IBB5"/>
<keyword evidence="13" id="KW-1185">Reference proteome</keyword>
<evidence type="ECO:0000313" key="13">
    <source>
        <dbReference type="Proteomes" id="UP000196027"/>
    </source>
</evidence>
<dbReference type="CDD" id="cd17748">
    <property type="entry name" value="BRCT_DNA_ligase_like"/>
    <property type="match status" value="1"/>
</dbReference>
<evidence type="ECO:0000256" key="10">
    <source>
        <dbReference type="HAMAP-Rule" id="MF_01588"/>
    </source>
</evidence>
<dbReference type="GO" id="GO:0003911">
    <property type="term" value="F:DNA ligase (NAD+) activity"/>
    <property type="evidence" value="ECO:0007669"/>
    <property type="project" value="UniProtKB-UniRule"/>
</dbReference>
<dbReference type="InterPro" id="IPR001357">
    <property type="entry name" value="BRCT_dom"/>
</dbReference>
<keyword evidence="2 10" id="KW-0436">Ligase</keyword>
<comment type="catalytic activity">
    <reaction evidence="9 10">
        <text>NAD(+) + (deoxyribonucleotide)n-3'-hydroxyl + 5'-phospho-(deoxyribonucleotide)m = (deoxyribonucleotide)n+m + AMP + beta-nicotinamide D-nucleotide.</text>
        <dbReference type="EC" id="6.5.1.2"/>
    </reaction>
</comment>
<comment type="function">
    <text evidence="1 10">DNA ligase that catalyzes the formation of phosphodiester linkages between 5'-phosphoryl and 3'-hydroxyl groups in double-stranded DNA using NAD as a coenzyme and as the energy source for the reaction. It is essential for DNA replication and repair of damaged DNA.</text>
</comment>
<dbReference type="InterPro" id="IPR001679">
    <property type="entry name" value="DNA_ligase"/>
</dbReference>
<evidence type="ECO:0000256" key="5">
    <source>
        <dbReference type="ARBA" id="ARBA00022763"/>
    </source>
</evidence>
<dbReference type="Gene3D" id="3.30.1490.70">
    <property type="match status" value="1"/>
</dbReference>
<sequence>MLTAKQKEVLETLNLDNPLSEVQFESLLKSENDYTNEDPSVLERLLKMANALYRAGAPAIDDVKYDHIRSVLEQLQPENTYLHEVEPEAVPEAKTVQLPARMLSTDKAYSKAEIEKWIERLQKARSGDDSDTATELEIRVTPKLDGYAAFDDGARLYTRGDGYRGQDVTRAFNRGLQVAEGGERGLGPGEIVIKKSYFDEYLSEFFENSRNIQAAIIAEKKVDERIQLALDAGAVVFFPFQLLPDWKGDHKTLLADFEKIAESIWEAVDFDVDGVILEATDEAIKERLGATRHHHRWQIAYKANVEKAEVRVLGVTPQTSRTGRVSPVAELEPTKLSGATISRATLHHYGMVKAKGVGPGALVQLVRSGLVIPKIEDVLQPVDPQLPEHCPSCDSSLDWEGDHLVCSNRALCPAQSENTMIHFFKTLGNIDGFGPATITRLYASGIRKVHEIYQLQQEDFENMGFGEKTSQNLITQLNASRSIAIEDWRFLSAFGVVRLGPGSSERLLEHHPIDTLFQLDAEDLVQIDGFAQVTAAAITENLHKIEAEFREIYALDFNLQKTKRVSEKVDMNTPIAGKQLVFTGTMVTGTRGDMEKQAKQLGAKVGKSVSKNTDYLVTGDKVGAKKISDAVAKGVRVISEDDYRSLLES</sequence>
<evidence type="ECO:0000256" key="9">
    <source>
        <dbReference type="ARBA" id="ARBA00034005"/>
    </source>
</evidence>
<evidence type="ECO:0000256" key="3">
    <source>
        <dbReference type="ARBA" id="ARBA00022705"/>
    </source>
</evidence>
<feature type="binding site" evidence="10">
    <location>
        <position position="412"/>
    </location>
    <ligand>
        <name>Zn(2+)</name>
        <dbReference type="ChEBI" id="CHEBI:29105"/>
    </ligand>
</feature>
<keyword evidence="8 10" id="KW-0234">DNA repair</keyword>
<feature type="binding site" evidence="10">
    <location>
        <begin position="104"/>
        <end position="105"/>
    </location>
    <ligand>
        <name>NAD(+)</name>
        <dbReference type="ChEBI" id="CHEBI:57540"/>
    </ligand>
</feature>
<dbReference type="GO" id="GO:0006260">
    <property type="term" value="P:DNA replication"/>
    <property type="evidence" value="ECO:0007669"/>
    <property type="project" value="UniProtKB-KW"/>
</dbReference>
<feature type="binding site" evidence="10">
    <location>
        <position position="393"/>
    </location>
    <ligand>
        <name>Zn(2+)</name>
        <dbReference type="ChEBI" id="CHEBI:29105"/>
    </ligand>
</feature>
<keyword evidence="10" id="KW-0460">Magnesium</keyword>
<feature type="binding site" evidence="10">
    <location>
        <begin position="62"/>
        <end position="66"/>
    </location>
    <ligand>
        <name>NAD(+)</name>
        <dbReference type="ChEBI" id="CHEBI:57540"/>
    </ligand>
</feature>
<dbReference type="Gene3D" id="1.10.150.20">
    <property type="entry name" value="5' to 3' exonuclease, C-terminal subdomain"/>
    <property type="match status" value="2"/>
</dbReference>
<evidence type="ECO:0000313" key="12">
    <source>
        <dbReference type="EMBL" id="ARU57459.1"/>
    </source>
</evidence>
<dbReference type="SUPFAM" id="SSF50249">
    <property type="entry name" value="Nucleic acid-binding proteins"/>
    <property type="match status" value="1"/>
</dbReference>
<dbReference type="HAMAP" id="MF_01588">
    <property type="entry name" value="DNA_ligase_A"/>
    <property type="match status" value="1"/>
</dbReference>
<comment type="cofactor">
    <cofactor evidence="10">
        <name>Mg(2+)</name>
        <dbReference type="ChEBI" id="CHEBI:18420"/>
    </cofactor>
    <cofactor evidence="10">
        <name>Mn(2+)</name>
        <dbReference type="ChEBI" id="CHEBI:29035"/>
    </cofactor>
</comment>
<dbReference type="Gene3D" id="3.30.470.30">
    <property type="entry name" value="DNA ligase/mRNA capping enzyme"/>
    <property type="match status" value="1"/>
</dbReference>
<keyword evidence="5 10" id="KW-0227">DNA damage</keyword>
<comment type="caution">
    <text evidence="10">Lacks conserved residue(s) required for the propagation of feature annotation.</text>
</comment>
<dbReference type="InterPro" id="IPR036420">
    <property type="entry name" value="BRCT_dom_sf"/>
</dbReference>
<evidence type="ECO:0000256" key="8">
    <source>
        <dbReference type="ARBA" id="ARBA00023204"/>
    </source>
</evidence>
<dbReference type="RefSeq" id="WP_087462355.1">
    <property type="nucleotide sequence ID" value="NZ_CP021425.1"/>
</dbReference>
<evidence type="ECO:0000256" key="4">
    <source>
        <dbReference type="ARBA" id="ARBA00022723"/>
    </source>
</evidence>
<dbReference type="Pfam" id="PF14520">
    <property type="entry name" value="HHH_5"/>
    <property type="match status" value="1"/>
</dbReference>
<evidence type="ECO:0000259" key="11">
    <source>
        <dbReference type="PROSITE" id="PS50172"/>
    </source>
</evidence>
<dbReference type="Gene3D" id="2.40.50.140">
    <property type="entry name" value="Nucleic acid-binding proteins"/>
    <property type="match status" value="1"/>
</dbReference>
<comment type="similarity">
    <text evidence="10">Belongs to the NAD-dependent DNA ligase family. LigA subfamily.</text>
</comment>
<dbReference type="SUPFAM" id="SSF56091">
    <property type="entry name" value="DNA ligase/mRNA capping enzyme, catalytic domain"/>
    <property type="match status" value="1"/>
</dbReference>
<dbReference type="OrthoDB" id="9759736at2"/>
<dbReference type="EC" id="6.5.1.2" evidence="10"/>
<reference evidence="12 13" key="1">
    <citation type="submission" date="2017-05" db="EMBL/GenBank/DDBJ databases">
        <title>Genomic insights into alkan degradation activity of Oleiphilus messinensis.</title>
        <authorList>
            <person name="Kozyavkin S.A."/>
            <person name="Slesarev A.I."/>
            <person name="Golyshin P.N."/>
            <person name="Korzhenkov A."/>
            <person name="Golyshina O.N."/>
            <person name="Toshchakov S.V."/>
        </authorList>
    </citation>
    <scope>NUCLEOTIDE SEQUENCE [LARGE SCALE GENOMIC DNA]</scope>
    <source>
        <strain evidence="12 13">ME102</strain>
    </source>
</reference>
<dbReference type="EMBL" id="CP021425">
    <property type="protein sequence ID" value="ARU57459.1"/>
    <property type="molecule type" value="Genomic_DNA"/>
</dbReference>
<evidence type="ECO:0000256" key="7">
    <source>
        <dbReference type="ARBA" id="ARBA00023027"/>
    </source>
</evidence>
<feature type="binding site" evidence="10">
    <location>
        <position position="302"/>
    </location>
    <ligand>
        <name>NAD(+)</name>
        <dbReference type="ChEBI" id="CHEBI:57540"/>
    </ligand>
</feature>
<feature type="binding site" evidence="10">
    <location>
        <position position="190"/>
    </location>
    <ligand>
        <name>NAD(+)</name>
        <dbReference type="ChEBI" id="CHEBI:57540"/>
    </ligand>
</feature>
<dbReference type="KEGG" id="ome:OLMES_3421"/>
<evidence type="ECO:0000256" key="1">
    <source>
        <dbReference type="ARBA" id="ARBA00004067"/>
    </source>
</evidence>
<evidence type="ECO:0000256" key="2">
    <source>
        <dbReference type="ARBA" id="ARBA00022598"/>
    </source>
</evidence>
<dbReference type="InterPro" id="IPR010994">
    <property type="entry name" value="RuvA_2-like"/>
</dbReference>
<feature type="binding site" evidence="10">
    <location>
        <position position="159"/>
    </location>
    <ligand>
        <name>NAD(+)</name>
        <dbReference type="ChEBI" id="CHEBI:57540"/>
    </ligand>
</feature>
<keyword evidence="4 10" id="KW-0479">Metal-binding</keyword>
<dbReference type="Pfam" id="PF03120">
    <property type="entry name" value="OB_DNA_ligase"/>
    <property type="match status" value="1"/>
</dbReference>
<keyword evidence="10" id="KW-0464">Manganese</keyword>
<feature type="active site" description="N6-AMP-lysine intermediate" evidence="10">
    <location>
        <position position="143"/>
    </location>
</feature>
<dbReference type="Proteomes" id="UP000196027">
    <property type="component" value="Chromosome"/>
</dbReference>
<dbReference type="PROSITE" id="PS50172">
    <property type="entry name" value="BRCT"/>
    <property type="match status" value="1"/>
</dbReference>
<feature type="binding site" evidence="10">
    <location>
        <position position="406"/>
    </location>
    <ligand>
        <name>Zn(2+)</name>
        <dbReference type="ChEBI" id="CHEBI:29105"/>
    </ligand>
</feature>
<dbReference type="InterPro" id="IPR004150">
    <property type="entry name" value="NAD_DNA_ligase_OB"/>
</dbReference>
<keyword evidence="7 10" id="KW-0520">NAD</keyword>